<gene>
    <name evidence="2" type="ORF">BacF7301_17190</name>
</gene>
<sequence>MINIDQIDAFAFSAPIICALACMIMMLMDAVARRRNVQEKRLRLFLALTYLITSLGWLGMVFYSVSPRIFASYYTVFLFTLMLDQVMIYRFVSIITSTGERRKLNRLHLIVPLLFTLVSAISDMIVPVEQQRAVIFSEVNGGESNFWFRIMYVLTTAVFIVYNTLYPFLNLRNIRRYRKFIVNYSSDAYNASLTWLAVIQVLILITVPVPLAGLLFHVPTISFSYFAWVGTLPYFINYLILCYNLLNDNYLIIQPEDVKEDTAAKMTTIDRKLFEHYLREKKPYLNPHLRITELATGLHTNRSYISGFINKEYDMNFCRLINRCRLHHLDRLRLSPSNAEKDNIDLVLMAGFSSYRSYLRVKNEEDKLSLLKVFEK</sequence>
<feature type="transmembrane region" description="Helical" evidence="1">
    <location>
        <begin position="104"/>
        <end position="126"/>
    </location>
</feature>
<evidence type="ECO:0000313" key="2">
    <source>
        <dbReference type="EMBL" id="QIU95777.1"/>
    </source>
</evidence>
<dbReference type="Proteomes" id="UP000501780">
    <property type="component" value="Chromosome"/>
</dbReference>
<dbReference type="Gene3D" id="1.10.10.60">
    <property type="entry name" value="Homeodomain-like"/>
    <property type="match status" value="1"/>
</dbReference>
<proteinExistence type="predicted"/>
<evidence type="ECO:0000313" key="3">
    <source>
        <dbReference type="Proteomes" id="UP000501780"/>
    </source>
</evidence>
<evidence type="ECO:0000256" key="1">
    <source>
        <dbReference type="SAM" id="Phobius"/>
    </source>
</evidence>
<accession>A0A6H0KTL0</accession>
<dbReference type="AlphaFoldDB" id="A0A6H0KTL0"/>
<feature type="transmembrane region" description="Helical" evidence="1">
    <location>
        <begin position="225"/>
        <end position="246"/>
    </location>
</feature>
<reference evidence="2 3" key="1">
    <citation type="submission" date="2020-03" db="EMBL/GenBank/DDBJ databases">
        <title>Genomic analysis of Bacteroides faecium CBA7301.</title>
        <authorList>
            <person name="Kim J."/>
            <person name="Roh S.W."/>
        </authorList>
    </citation>
    <scope>NUCLEOTIDE SEQUENCE [LARGE SCALE GENOMIC DNA]</scope>
    <source>
        <strain evidence="2 3">CBA7301</strain>
    </source>
</reference>
<feature type="transmembrane region" description="Helical" evidence="1">
    <location>
        <begin position="71"/>
        <end position="92"/>
    </location>
</feature>
<keyword evidence="3" id="KW-1185">Reference proteome</keyword>
<feature type="transmembrane region" description="Helical" evidence="1">
    <location>
        <begin position="189"/>
        <end position="213"/>
    </location>
</feature>
<dbReference type="EMBL" id="CP050831">
    <property type="protein sequence ID" value="QIU95777.1"/>
    <property type="molecule type" value="Genomic_DNA"/>
</dbReference>
<feature type="transmembrane region" description="Helical" evidence="1">
    <location>
        <begin position="12"/>
        <end position="32"/>
    </location>
</feature>
<keyword evidence="1" id="KW-1133">Transmembrane helix</keyword>
<dbReference type="KEGG" id="bfc:BacF7301_17190"/>
<name>A0A6H0KTL0_9BACE</name>
<organism evidence="2 3">
    <name type="scientific">Bacteroides faecium</name>
    <dbReference type="NCBI Taxonomy" id="2715212"/>
    <lineage>
        <taxon>Bacteria</taxon>
        <taxon>Pseudomonadati</taxon>
        <taxon>Bacteroidota</taxon>
        <taxon>Bacteroidia</taxon>
        <taxon>Bacteroidales</taxon>
        <taxon>Bacteroidaceae</taxon>
        <taxon>Bacteroides</taxon>
    </lineage>
</organism>
<feature type="transmembrane region" description="Helical" evidence="1">
    <location>
        <begin position="44"/>
        <end position="65"/>
    </location>
</feature>
<protein>
    <submittedName>
        <fullName evidence="2">Helix-turn-helix transcriptional regulator</fullName>
    </submittedName>
</protein>
<feature type="transmembrane region" description="Helical" evidence="1">
    <location>
        <begin position="146"/>
        <end position="169"/>
    </location>
</feature>
<keyword evidence="1" id="KW-0812">Transmembrane</keyword>
<keyword evidence="1" id="KW-0472">Membrane</keyword>
<dbReference type="RefSeq" id="WP_167964693.1">
    <property type="nucleotide sequence ID" value="NZ_CP050831.1"/>
</dbReference>